<feature type="transmembrane region" description="Helical" evidence="1">
    <location>
        <begin position="35"/>
        <end position="68"/>
    </location>
</feature>
<reference evidence="2 3" key="1">
    <citation type="submission" date="2018-02" db="EMBL/GenBank/DDBJ databases">
        <authorList>
            <person name="Cohen D.B."/>
            <person name="Kent A.D."/>
        </authorList>
    </citation>
    <scope>NUCLEOTIDE SEQUENCE [LARGE SCALE GENOMIC DNA]</scope>
    <source>
        <strain evidence="2 3">CCAP 1448/3</strain>
    </source>
</reference>
<reference evidence="2 3" key="2">
    <citation type="submission" date="2018-03" db="EMBL/GenBank/DDBJ databases">
        <title>The ancient ancestry and fast evolution of plastids.</title>
        <authorList>
            <person name="Moore K.R."/>
            <person name="Magnabosco C."/>
            <person name="Momper L."/>
            <person name="Gold D.A."/>
            <person name="Bosak T."/>
            <person name="Fournier G.P."/>
        </authorList>
    </citation>
    <scope>NUCLEOTIDE SEQUENCE [LARGE SCALE GENOMIC DNA]</scope>
    <source>
        <strain evidence="2 3">CCAP 1448/3</strain>
    </source>
</reference>
<keyword evidence="1" id="KW-0472">Membrane</keyword>
<evidence type="ECO:0000256" key="1">
    <source>
        <dbReference type="SAM" id="Phobius"/>
    </source>
</evidence>
<dbReference type="RefSeq" id="WP_106290260.1">
    <property type="nucleotide sequence ID" value="NZ_CAWNTC010000146.1"/>
</dbReference>
<gene>
    <name evidence="2" type="ORF">C7B64_18885</name>
</gene>
<evidence type="ECO:0000313" key="2">
    <source>
        <dbReference type="EMBL" id="PSB01331.1"/>
    </source>
</evidence>
<organism evidence="2 3">
    <name type="scientific">Merismopedia glauca CCAP 1448/3</name>
    <dbReference type="NCBI Taxonomy" id="1296344"/>
    <lineage>
        <taxon>Bacteria</taxon>
        <taxon>Bacillati</taxon>
        <taxon>Cyanobacteriota</taxon>
        <taxon>Cyanophyceae</taxon>
        <taxon>Synechococcales</taxon>
        <taxon>Merismopediaceae</taxon>
        <taxon>Merismopedia</taxon>
    </lineage>
</organism>
<keyword evidence="1" id="KW-1133">Transmembrane helix</keyword>
<proteinExistence type="predicted"/>
<keyword evidence="1" id="KW-0812">Transmembrane</keyword>
<comment type="caution">
    <text evidence="2">The sequence shown here is derived from an EMBL/GenBank/DDBJ whole genome shotgun (WGS) entry which is preliminary data.</text>
</comment>
<dbReference type="AlphaFoldDB" id="A0A2T1BZA4"/>
<name>A0A2T1BZA4_9CYAN</name>
<dbReference type="EMBL" id="PVWJ01000114">
    <property type="protein sequence ID" value="PSB01331.1"/>
    <property type="molecule type" value="Genomic_DNA"/>
</dbReference>
<keyword evidence="3" id="KW-1185">Reference proteome</keyword>
<accession>A0A2T1BZA4</accession>
<protein>
    <submittedName>
        <fullName evidence="2">Uncharacterized protein</fullName>
    </submittedName>
</protein>
<sequence>MWELLPFSGSFWNCIVIFITAILLLTILDDRDGIYLALVIFSGLACLLFIPYFMQVTLLLFLVGYNFYIQD</sequence>
<evidence type="ECO:0000313" key="3">
    <source>
        <dbReference type="Proteomes" id="UP000238762"/>
    </source>
</evidence>
<feature type="transmembrane region" description="Helical" evidence="1">
    <location>
        <begin position="6"/>
        <end position="28"/>
    </location>
</feature>
<dbReference type="Proteomes" id="UP000238762">
    <property type="component" value="Unassembled WGS sequence"/>
</dbReference>